<dbReference type="EMBL" id="VMGN01000025">
    <property type="protein sequence ID" value="TSC93930.1"/>
    <property type="molecule type" value="Genomic_DNA"/>
</dbReference>
<dbReference type="InterPro" id="IPR045864">
    <property type="entry name" value="aa-tRNA-synth_II/BPL/LPL"/>
</dbReference>
<comment type="caution">
    <text evidence="11">The sequence shown here is derived from an EMBL/GenBank/DDBJ whole genome shotgun (WGS) entry which is preliminary data.</text>
</comment>
<evidence type="ECO:0000256" key="9">
    <source>
        <dbReference type="ARBA" id="ARBA00047671"/>
    </source>
</evidence>
<dbReference type="AlphaFoldDB" id="A0A554LM15"/>
<dbReference type="Pfam" id="PF03129">
    <property type="entry name" value="HGTP_anticodon"/>
    <property type="match status" value="1"/>
</dbReference>
<feature type="domain" description="Aminoacyl-transfer RNA synthetases class-II family profile" evidence="10">
    <location>
        <begin position="38"/>
        <end position="318"/>
    </location>
</feature>
<dbReference type="PRINTS" id="PR01046">
    <property type="entry name" value="TRNASYNTHPRO"/>
</dbReference>
<evidence type="ECO:0000259" key="10">
    <source>
        <dbReference type="PROSITE" id="PS50862"/>
    </source>
</evidence>
<keyword evidence="6" id="KW-0648">Protein biosynthesis</keyword>
<protein>
    <recommendedName>
        <fullName evidence="2">Proline--tRNA ligase</fullName>
        <ecNumber evidence="1">6.1.1.15</ecNumber>
    </recommendedName>
    <alternativeName>
        <fullName evidence="8">Prolyl-tRNA synthetase</fullName>
    </alternativeName>
</protein>
<evidence type="ECO:0000256" key="5">
    <source>
        <dbReference type="ARBA" id="ARBA00022840"/>
    </source>
</evidence>
<keyword evidence="5" id="KW-0067">ATP-binding</keyword>
<keyword evidence="4" id="KW-0547">Nucleotide-binding</keyword>
<keyword evidence="3" id="KW-0436">Ligase</keyword>
<evidence type="ECO:0000256" key="6">
    <source>
        <dbReference type="ARBA" id="ARBA00022917"/>
    </source>
</evidence>
<evidence type="ECO:0000256" key="8">
    <source>
        <dbReference type="ARBA" id="ARBA00029731"/>
    </source>
</evidence>
<dbReference type="InterPro" id="IPR002314">
    <property type="entry name" value="aa-tRNA-synt_IIb"/>
</dbReference>
<dbReference type="CDD" id="cd00861">
    <property type="entry name" value="ProRS_anticodon_short"/>
    <property type="match status" value="1"/>
</dbReference>
<dbReference type="Pfam" id="PF00587">
    <property type="entry name" value="tRNA-synt_2b"/>
    <property type="match status" value="1"/>
</dbReference>
<dbReference type="GO" id="GO:0005829">
    <property type="term" value="C:cytosol"/>
    <property type="evidence" value="ECO:0007669"/>
    <property type="project" value="TreeGrafter"/>
</dbReference>
<evidence type="ECO:0000313" key="12">
    <source>
        <dbReference type="Proteomes" id="UP000316495"/>
    </source>
</evidence>
<dbReference type="SUPFAM" id="SSF52954">
    <property type="entry name" value="Class II aaRS ABD-related"/>
    <property type="match status" value="1"/>
</dbReference>
<evidence type="ECO:0000256" key="7">
    <source>
        <dbReference type="ARBA" id="ARBA00023146"/>
    </source>
</evidence>
<dbReference type="Proteomes" id="UP000316495">
    <property type="component" value="Unassembled WGS sequence"/>
</dbReference>
<reference evidence="11 12" key="1">
    <citation type="submission" date="2017-07" db="EMBL/GenBank/DDBJ databases">
        <title>Mechanisms for carbon and nitrogen cycling indicate functional differentiation within the Candidate Phyla Radiation.</title>
        <authorList>
            <person name="Danczak R.E."/>
            <person name="Johnston M.D."/>
            <person name="Kenah C."/>
            <person name="Slattery M."/>
            <person name="Wrighton K.C."/>
            <person name="Wilkins M.J."/>
        </authorList>
    </citation>
    <scope>NUCLEOTIDE SEQUENCE [LARGE SCALE GENOMIC DNA]</scope>
    <source>
        <strain evidence="11">Athens1014_28</strain>
    </source>
</reference>
<dbReference type="PANTHER" id="PTHR42753">
    <property type="entry name" value="MITOCHONDRIAL RIBOSOME PROTEIN L39/PROLYL-TRNA LIGASE FAMILY MEMBER"/>
    <property type="match status" value="1"/>
</dbReference>
<dbReference type="InterPro" id="IPR050062">
    <property type="entry name" value="Pro-tRNA_synthetase"/>
</dbReference>
<dbReference type="InterPro" id="IPR002316">
    <property type="entry name" value="Pro-tRNA-ligase_IIa"/>
</dbReference>
<gene>
    <name evidence="11" type="ORF">Athens101428_491</name>
</gene>
<accession>A0A554LM15</accession>
<proteinExistence type="predicted"/>
<dbReference type="Gene3D" id="3.30.930.10">
    <property type="entry name" value="Bira Bifunctional Protein, Domain 2"/>
    <property type="match status" value="1"/>
</dbReference>
<dbReference type="Gene3D" id="3.40.50.800">
    <property type="entry name" value="Anticodon-binding domain"/>
    <property type="match status" value="1"/>
</dbReference>
<sequence length="413" mass="47228">MRQSKLFTKTRKEAPKDEVSLNAQLLIRAGFINKEMAGVYSILPLGLRVINKIANIVREEMNATGGVELQSTALQKQEVWEKTNRWSDAVVDNWFKTKLKNGSELALAFTHEEPMANMMKNFISSHKDLPVYVYDIRTVFRNEARAKSGIMRGREFFWKALYSFSKNETEHNEYYEKAKIAYKNVFDRVGLGEKTFMTFASGGSFSKYSHEFQTVSEAGEDLIYIDEEKNIAVNKEVYTDEVLKDLGLDKDKLIEKKAIEVGNIFSLGHRFSEPFGLRYKDEKGEEQFVFMGSYGIGISRLMGVIVESYNDEKGIIWPEAVAPFAVHLISLNQDKEAEKIYNDLQKKGIEVLFDDRDVRAGEKFADSDLIGIPWRIVVSGKSLEKGGMEIKKRDSRESEIVAIDEIVDRIILK</sequence>
<dbReference type="SUPFAM" id="SSF55681">
    <property type="entry name" value="Class II aaRS and biotin synthetases"/>
    <property type="match status" value="1"/>
</dbReference>
<organism evidence="11 12">
    <name type="scientific">Candidatus Berkelbacteria bacterium Athens1014_28</name>
    <dbReference type="NCBI Taxonomy" id="2017145"/>
    <lineage>
        <taxon>Bacteria</taxon>
        <taxon>Candidatus Berkelbacteria</taxon>
    </lineage>
</organism>
<dbReference type="EC" id="6.1.1.15" evidence="1"/>
<comment type="catalytic activity">
    <reaction evidence="9">
        <text>tRNA(Pro) + L-proline + ATP = L-prolyl-tRNA(Pro) + AMP + diphosphate</text>
        <dbReference type="Rhea" id="RHEA:14305"/>
        <dbReference type="Rhea" id="RHEA-COMP:9700"/>
        <dbReference type="Rhea" id="RHEA-COMP:9702"/>
        <dbReference type="ChEBI" id="CHEBI:30616"/>
        <dbReference type="ChEBI" id="CHEBI:33019"/>
        <dbReference type="ChEBI" id="CHEBI:60039"/>
        <dbReference type="ChEBI" id="CHEBI:78442"/>
        <dbReference type="ChEBI" id="CHEBI:78532"/>
        <dbReference type="ChEBI" id="CHEBI:456215"/>
        <dbReference type="EC" id="6.1.1.15"/>
    </reaction>
</comment>
<dbReference type="GO" id="GO:0004827">
    <property type="term" value="F:proline-tRNA ligase activity"/>
    <property type="evidence" value="ECO:0007669"/>
    <property type="project" value="UniProtKB-EC"/>
</dbReference>
<evidence type="ECO:0000313" key="11">
    <source>
        <dbReference type="EMBL" id="TSC93930.1"/>
    </source>
</evidence>
<evidence type="ECO:0000256" key="3">
    <source>
        <dbReference type="ARBA" id="ARBA00022598"/>
    </source>
</evidence>
<evidence type="ECO:0000256" key="4">
    <source>
        <dbReference type="ARBA" id="ARBA00022741"/>
    </source>
</evidence>
<dbReference type="InterPro" id="IPR044140">
    <property type="entry name" value="ProRS_anticodon_short"/>
</dbReference>
<dbReference type="InterPro" id="IPR006195">
    <property type="entry name" value="aa-tRNA-synth_II"/>
</dbReference>
<dbReference type="GO" id="GO:0005524">
    <property type="term" value="F:ATP binding"/>
    <property type="evidence" value="ECO:0007669"/>
    <property type="project" value="UniProtKB-KW"/>
</dbReference>
<dbReference type="InterPro" id="IPR036621">
    <property type="entry name" value="Anticodon-bd_dom_sf"/>
</dbReference>
<dbReference type="PROSITE" id="PS50862">
    <property type="entry name" value="AA_TRNA_LIGASE_II"/>
    <property type="match status" value="1"/>
</dbReference>
<keyword evidence="7 11" id="KW-0030">Aminoacyl-tRNA synthetase</keyword>
<dbReference type="GO" id="GO:0006433">
    <property type="term" value="P:prolyl-tRNA aminoacylation"/>
    <property type="evidence" value="ECO:0007669"/>
    <property type="project" value="InterPro"/>
</dbReference>
<dbReference type="InterPro" id="IPR004154">
    <property type="entry name" value="Anticodon-bd"/>
</dbReference>
<evidence type="ECO:0000256" key="2">
    <source>
        <dbReference type="ARBA" id="ARBA00019110"/>
    </source>
</evidence>
<evidence type="ECO:0000256" key="1">
    <source>
        <dbReference type="ARBA" id="ARBA00012831"/>
    </source>
</evidence>
<dbReference type="PANTHER" id="PTHR42753:SF2">
    <property type="entry name" value="PROLINE--TRNA LIGASE"/>
    <property type="match status" value="1"/>
</dbReference>
<name>A0A554LM15_9BACT</name>